<gene>
    <name evidence="2" type="ORF">E5988_09120</name>
</gene>
<sequence>MSAPAEPGGAYDPATLAFYDAEAPEYVASGKDGVSRWLPQFIDMLPVGARVLELGCGGGRDAEAMLLRGLDVEPTDGSAAIAAKAQQRLGCPVRVMRFDELSSVEAYDAVWASASLLHVPLRKLPRILQRVFRSLRPGGLHFVSYKAAGTPGRDHAGRYFNHPDGNALVAAYQRSASWELLSAVEYVCGGYESGQGPWIAVTARRPVSPDAAAEGA</sequence>
<keyword evidence="3" id="KW-1185">Reference proteome</keyword>
<feature type="domain" description="Methyltransferase" evidence="1">
    <location>
        <begin position="51"/>
        <end position="139"/>
    </location>
</feature>
<accession>A0ABY2QGP5</accession>
<dbReference type="Proteomes" id="UP000308038">
    <property type="component" value="Unassembled WGS sequence"/>
</dbReference>
<dbReference type="Gene3D" id="3.40.50.150">
    <property type="entry name" value="Vaccinia Virus protein VP39"/>
    <property type="match status" value="1"/>
</dbReference>
<keyword evidence="2" id="KW-0808">Transferase</keyword>
<dbReference type="SUPFAM" id="SSF53335">
    <property type="entry name" value="S-adenosyl-L-methionine-dependent methyltransferases"/>
    <property type="match status" value="1"/>
</dbReference>
<evidence type="ECO:0000313" key="2">
    <source>
        <dbReference type="EMBL" id="THG39822.1"/>
    </source>
</evidence>
<dbReference type="PANTHER" id="PTHR43464:SF94">
    <property type="entry name" value="MALONYL-[ACYL-CARRIER PROTEIN] O-METHYLTRANSFERASE"/>
    <property type="match status" value="1"/>
</dbReference>
<dbReference type="GO" id="GO:0008168">
    <property type="term" value="F:methyltransferase activity"/>
    <property type="evidence" value="ECO:0007669"/>
    <property type="project" value="UniProtKB-KW"/>
</dbReference>
<reference evidence="2 3" key="1">
    <citation type="submission" date="2019-04" db="EMBL/GenBank/DDBJ databases">
        <title>Microbes associate with the intestines of laboratory mice.</title>
        <authorList>
            <person name="Navarre W."/>
            <person name="Wong E."/>
            <person name="Huang K.C."/>
            <person name="Tropini C."/>
            <person name="Ng K."/>
            <person name="Yu B."/>
        </authorList>
    </citation>
    <scope>NUCLEOTIDE SEQUENCE [LARGE SCALE GENOMIC DNA]</scope>
    <source>
        <strain evidence="2 3">NM83_B4-11</strain>
    </source>
</reference>
<organism evidence="2 3">
    <name type="scientific">Sphingomonas olei</name>
    <dbReference type="NCBI Taxonomy" id="1886787"/>
    <lineage>
        <taxon>Bacteria</taxon>
        <taxon>Pseudomonadati</taxon>
        <taxon>Pseudomonadota</taxon>
        <taxon>Alphaproteobacteria</taxon>
        <taxon>Sphingomonadales</taxon>
        <taxon>Sphingomonadaceae</taxon>
        <taxon>Sphingomonas</taxon>
    </lineage>
</organism>
<dbReference type="RefSeq" id="WP_136451487.1">
    <property type="nucleotide sequence ID" value="NZ_SSTI01000006.1"/>
</dbReference>
<comment type="caution">
    <text evidence="2">The sequence shown here is derived from an EMBL/GenBank/DDBJ whole genome shotgun (WGS) entry which is preliminary data.</text>
</comment>
<name>A0ABY2QGP5_9SPHN</name>
<proteinExistence type="predicted"/>
<keyword evidence="2" id="KW-0489">Methyltransferase</keyword>
<protein>
    <submittedName>
        <fullName evidence="2">Class I SAM-dependent methyltransferase</fullName>
    </submittedName>
</protein>
<evidence type="ECO:0000313" key="3">
    <source>
        <dbReference type="Proteomes" id="UP000308038"/>
    </source>
</evidence>
<dbReference type="InterPro" id="IPR041698">
    <property type="entry name" value="Methyltransf_25"/>
</dbReference>
<dbReference type="CDD" id="cd02440">
    <property type="entry name" value="AdoMet_MTases"/>
    <property type="match status" value="1"/>
</dbReference>
<dbReference type="PANTHER" id="PTHR43464">
    <property type="entry name" value="METHYLTRANSFERASE"/>
    <property type="match status" value="1"/>
</dbReference>
<dbReference type="Pfam" id="PF13649">
    <property type="entry name" value="Methyltransf_25"/>
    <property type="match status" value="1"/>
</dbReference>
<evidence type="ECO:0000259" key="1">
    <source>
        <dbReference type="Pfam" id="PF13649"/>
    </source>
</evidence>
<dbReference type="GO" id="GO:0032259">
    <property type="term" value="P:methylation"/>
    <property type="evidence" value="ECO:0007669"/>
    <property type="project" value="UniProtKB-KW"/>
</dbReference>
<dbReference type="InterPro" id="IPR029063">
    <property type="entry name" value="SAM-dependent_MTases_sf"/>
</dbReference>
<dbReference type="EMBL" id="SSTI01000006">
    <property type="protein sequence ID" value="THG39822.1"/>
    <property type="molecule type" value="Genomic_DNA"/>
</dbReference>